<protein>
    <submittedName>
        <fullName evidence="1">Uncharacterized protein</fullName>
    </submittedName>
</protein>
<keyword evidence="2" id="KW-1185">Reference proteome</keyword>
<comment type="caution">
    <text evidence="1">The sequence shown here is derived from an EMBL/GenBank/DDBJ whole genome shotgun (WGS) entry which is preliminary data.</text>
</comment>
<dbReference type="EMBL" id="JAHBCL010000017">
    <property type="protein sequence ID" value="MBS7527226.1"/>
    <property type="molecule type" value="Genomic_DNA"/>
</dbReference>
<evidence type="ECO:0000313" key="2">
    <source>
        <dbReference type="Proteomes" id="UP000746471"/>
    </source>
</evidence>
<gene>
    <name evidence="1" type="ORF">KHM83_11090</name>
</gene>
<evidence type="ECO:0000313" key="1">
    <source>
        <dbReference type="EMBL" id="MBS7527226.1"/>
    </source>
</evidence>
<dbReference type="Proteomes" id="UP000746471">
    <property type="component" value="Unassembled WGS sequence"/>
</dbReference>
<sequence length="120" mass="14208">MLDLIYYSRDGLTKNVCVTDTNYERLAMLGLANIVTYEEKKVVIEGDEYSINAATLNYSSRKLFINLLEDTRHSELVKLFEEMDIKPTVKEIREQFDYVKLLTHLCKEFKDENNIYFSYE</sequence>
<name>A0ABS5PS83_9FIRM</name>
<proteinExistence type="predicted"/>
<dbReference type="RefSeq" id="WP_213237085.1">
    <property type="nucleotide sequence ID" value="NZ_JAHBCL010000017.1"/>
</dbReference>
<organism evidence="1 2">
    <name type="scientific">Fusibacter paucivorans</name>
    <dbReference type="NCBI Taxonomy" id="76009"/>
    <lineage>
        <taxon>Bacteria</taxon>
        <taxon>Bacillati</taxon>
        <taxon>Bacillota</taxon>
        <taxon>Clostridia</taxon>
        <taxon>Eubacteriales</taxon>
        <taxon>Eubacteriales Family XII. Incertae Sedis</taxon>
        <taxon>Fusibacter</taxon>
    </lineage>
</organism>
<reference evidence="1 2" key="1">
    <citation type="submission" date="2021-05" db="EMBL/GenBank/DDBJ databases">
        <title>Fusibacter ferrireducens sp. nov., an anaerobic, sulfur- and Fe-reducing bacterium isolated from the mangrove sediment.</title>
        <authorList>
            <person name="Qiu D."/>
        </authorList>
    </citation>
    <scope>NUCLEOTIDE SEQUENCE [LARGE SCALE GENOMIC DNA]</scope>
    <source>
        <strain evidence="1 2">DSM 12116</strain>
    </source>
</reference>
<accession>A0ABS5PS83</accession>